<evidence type="ECO:0000256" key="1">
    <source>
        <dbReference type="SAM" id="Phobius"/>
    </source>
</evidence>
<accession>Q5WG98</accession>
<reference evidence="2 3" key="2">
    <citation type="journal article" date="1995" name="Appl. Microbiol. Biotechnol.">
        <title>Purification and properties of an alkaline protease from alkalophilic Bacillus sp. KSM-K16.</title>
        <authorList>
            <person name="Kobayashi T."/>
            <person name="Hakamada Y."/>
            <person name="Adachi S."/>
            <person name="Hitomi J."/>
            <person name="Yoshimatsu T."/>
            <person name="Koike K."/>
            <person name="Kawai S."/>
            <person name="Ito S."/>
        </authorList>
    </citation>
    <scope>NUCLEOTIDE SEQUENCE [LARGE SCALE GENOMIC DNA]</scope>
    <source>
        <strain evidence="2 3">KSM-K16</strain>
    </source>
</reference>
<reference evidence="2 3" key="5">
    <citation type="journal article" date="2007" name="Extremophiles">
        <title>Intragenomic diversity of the V1 regions of 16S rRNA genes in high-alkaline protease-producing Bacillus clausii spp.</title>
        <authorList>
            <person name="Kageyama Y."/>
            <person name="Takaki Y."/>
            <person name="Shimamura S."/>
            <person name="Nishi S."/>
            <person name="Nogi Y."/>
            <person name="Uchimura K."/>
            <person name="Kobayashi T."/>
            <person name="Hitomi J."/>
            <person name="Ozaki K."/>
            <person name="Kawai S."/>
            <person name="Ito S."/>
            <person name="Horikoshi K."/>
        </authorList>
    </citation>
    <scope>NUCLEOTIDE SEQUENCE [LARGE SCALE GENOMIC DNA]</scope>
    <source>
        <strain evidence="2 3">KSM-K16</strain>
    </source>
</reference>
<dbReference type="STRING" id="66692.ABC2072"/>
<reference evidence="2 3" key="1">
    <citation type="journal article" date="1994" name="J. Ferment. Bioeng.">
        <title>Molecular cloning and nucleotide sequence of the gene for an alkaline protease from the alkalophilic Bacillus sp. KSM-K16.</title>
        <authorList>
            <person name="Hakamada Y."/>
            <person name="Kobayashi T."/>
            <person name="Hitomi J."/>
            <person name="Kawai S."/>
            <person name="Ito S."/>
        </authorList>
    </citation>
    <scope>NUCLEOTIDE SEQUENCE [LARGE SCALE GENOMIC DNA]</scope>
    <source>
        <strain evidence="2 3">KSM-K16</strain>
    </source>
</reference>
<keyword evidence="1" id="KW-0812">Transmembrane</keyword>
<dbReference type="HOGENOM" id="CLU_1599449_0_0_9"/>
<dbReference type="AlphaFoldDB" id="Q5WG98"/>
<dbReference type="KEGG" id="bcl:ABC2072"/>
<proteinExistence type="predicted"/>
<protein>
    <submittedName>
        <fullName evidence="2">Uncharacterized protein</fullName>
    </submittedName>
</protein>
<evidence type="ECO:0000313" key="2">
    <source>
        <dbReference type="EMBL" id="BAD64607.1"/>
    </source>
</evidence>
<dbReference type="Proteomes" id="UP000001168">
    <property type="component" value="Chromosome"/>
</dbReference>
<keyword evidence="1" id="KW-0472">Membrane</keyword>
<reference evidence="2 3" key="3">
    <citation type="journal article" date="1997" name="Protein Eng.">
        <title>High-resolution crystal structure of M-protease: phylogeny aided analysis of the high-alkaline adaptation mechanism.</title>
        <authorList>
            <person name="Shirai T."/>
            <person name="Suzuki A."/>
            <person name="Yamane T."/>
            <person name="Ashida T."/>
            <person name="Kobayashi T."/>
            <person name="Ito S."/>
        </authorList>
    </citation>
    <scope>NUCLEOTIDE SEQUENCE [LARGE SCALE GENOMIC DNA]</scope>
    <source>
        <strain evidence="2 3">KSM-K16</strain>
    </source>
</reference>
<evidence type="ECO:0000313" key="3">
    <source>
        <dbReference type="Proteomes" id="UP000001168"/>
    </source>
</evidence>
<gene>
    <name evidence="2" type="ordered locus">ABC2072</name>
</gene>
<dbReference type="EMBL" id="AP006627">
    <property type="protein sequence ID" value="BAD64607.1"/>
    <property type="molecule type" value="Genomic_DNA"/>
</dbReference>
<name>Q5WG98_SHOC1</name>
<keyword evidence="1" id="KW-1133">Transmembrane helix</keyword>
<organism evidence="2 3">
    <name type="scientific">Shouchella clausii (strain KSM-K16)</name>
    <name type="common">Alkalihalobacillus clausii</name>
    <dbReference type="NCBI Taxonomy" id="66692"/>
    <lineage>
        <taxon>Bacteria</taxon>
        <taxon>Bacillati</taxon>
        <taxon>Bacillota</taxon>
        <taxon>Bacilli</taxon>
        <taxon>Bacillales</taxon>
        <taxon>Bacillaceae</taxon>
        <taxon>Shouchella</taxon>
    </lineage>
</organism>
<reference evidence="3" key="4">
    <citation type="submission" date="2003-10" db="EMBL/GenBank/DDBJ databases">
        <title>The complete genome sequence of the alkaliphilic Bacillus clausii KSM-K16.</title>
        <authorList>
            <person name="Takaki Y."/>
            <person name="Kageyama Y."/>
            <person name="Shimamura S."/>
            <person name="Suzuki H."/>
            <person name="Nishi S."/>
            <person name="Hatada Y."/>
            <person name="Kawai S."/>
            <person name="Ito S."/>
            <person name="Horikoshi K."/>
        </authorList>
    </citation>
    <scope>NUCLEOTIDE SEQUENCE [LARGE SCALE GENOMIC DNA]</scope>
    <source>
        <strain evidence="3">KSM-K16</strain>
    </source>
</reference>
<keyword evidence="3" id="KW-1185">Reference proteome</keyword>
<sequence>MGRSHCHTRHCPIYPNNKVYDANQTPLFANACHNSRLIAFHICQPSPQLVSGPIYGFPIRQWGSRIIRILQNGLACLSKRQQPSRRIPSILVLIFLVNLRPAVAAPFLIGYDLHTSGLTNYFLSANRSSCGLFHIRLRFLIRPGCMSDAAFGRRPLAFYDKNKSNQ</sequence>
<feature type="transmembrane region" description="Helical" evidence="1">
    <location>
        <begin position="90"/>
        <end position="111"/>
    </location>
</feature>